<dbReference type="RefSeq" id="WP_073967916.1">
    <property type="nucleotide sequence ID" value="NZ_CP098740.1"/>
</dbReference>
<dbReference type="InterPro" id="IPR002033">
    <property type="entry name" value="TatC"/>
</dbReference>
<evidence type="ECO:0000256" key="2">
    <source>
        <dbReference type="ARBA" id="ARBA00022692"/>
    </source>
</evidence>
<comment type="similarity">
    <text evidence="7">Belongs to the TatC family.</text>
</comment>
<evidence type="ECO:0000256" key="6">
    <source>
        <dbReference type="ARBA" id="ARBA00023136"/>
    </source>
</evidence>
<evidence type="ECO:0000256" key="3">
    <source>
        <dbReference type="ARBA" id="ARBA00022927"/>
    </source>
</evidence>
<keyword evidence="7" id="KW-0813">Transport</keyword>
<dbReference type="EMBL" id="CP098740">
    <property type="protein sequence ID" value="UZK57069.1"/>
    <property type="molecule type" value="Genomic_DNA"/>
</dbReference>
<feature type="compositionally biased region" description="Basic and acidic residues" evidence="8">
    <location>
        <begin position="307"/>
        <end position="316"/>
    </location>
</feature>
<evidence type="ECO:0000313" key="10">
    <source>
        <dbReference type="Proteomes" id="UP001164963"/>
    </source>
</evidence>
<feature type="region of interest" description="Disordered" evidence="8">
    <location>
        <begin position="262"/>
        <end position="316"/>
    </location>
</feature>
<evidence type="ECO:0000313" key="9">
    <source>
        <dbReference type="EMBL" id="UZK57069.1"/>
    </source>
</evidence>
<feature type="transmembrane region" description="Helical" evidence="7">
    <location>
        <begin position="29"/>
        <end position="47"/>
    </location>
</feature>
<comment type="subcellular location">
    <subcellularLocation>
        <location evidence="7">Cell membrane</location>
        <topology evidence="7">Multi-pass membrane protein</topology>
    </subcellularLocation>
    <subcellularLocation>
        <location evidence="1">Membrane</location>
        <topology evidence="1">Multi-pass membrane protein</topology>
    </subcellularLocation>
</comment>
<accession>A0ABY6PYB2</accession>
<evidence type="ECO:0000256" key="5">
    <source>
        <dbReference type="ARBA" id="ARBA00023010"/>
    </source>
</evidence>
<feature type="transmembrane region" description="Helical" evidence="7">
    <location>
        <begin position="212"/>
        <end position="230"/>
    </location>
</feature>
<keyword evidence="5 7" id="KW-0811">Translocation</keyword>
<gene>
    <name evidence="7 9" type="primary">tatC</name>
    <name evidence="9" type="ORF">NEH16_25940</name>
</gene>
<evidence type="ECO:0000256" key="1">
    <source>
        <dbReference type="ARBA" id="ARBA00004141"/>
    </source>
</evidence>
<proteinExistence type="inferred from homology"/>
<comment type="subunit">
    <text evidence="7">The Tat system comprises two distinct complexes: a TatABC complex, containing multiple copies of TatA, TatB and TatC subunits, and a separate TatA complex, containing only TatA subunits. Substrates initially bind to the TatABC complex, which probably triggers association of the separate TatA complex to form the active translocon.</text>
</comment>
<evidence type="ECO:0000256" key="8">
    <source>
        <dbReference type="SAM" id="MobiDB-lite"/>
    </source>
</evidence>
<feature type="transmembrane region" description="Helical" evidence="7">
    <location>
        <begin position="236"/>
        <end position="256"/>
    </location>
</feature>
<reference evidence="9" key="1">
    <citation type="journal article" date="2022" name="Front. Microbiol.">
        <title>Mirubactin C rescues the lethal effect of cell wall biosynthesis mutations in Bacillus subtilis.</title>
        <authorList>
            <person name="Kepplinger B."/>
            <person name="Wen X."/>
            <person name="Tyler A.R."/>
            <person name="Kim B.Y."/>
            <person name="Brown J."/>
            <person name="Banks P."/>
            <person name="Dashti Y."/>
            <person name="Mackenzie E.S."/>
            <person name="Wills C."/>
            <person name="Kawai Y."/>
            <person name="Waldron K.J."/>
            <person name="Allenby N.E.E."/>
            <person name="Wu L.J."/>
            <person name="Hall M.J."/>
            <person name="Errington J."/>
        </authorList>
    </citation>
    <scope>NUCLEOTIDE SEQUENCE</scope>
    <source>
        <strain evidence="9">MDA8-470</strain>
    </source>
</reference>
<feature type="transmembrane region" description="Helical" evidence="7">
    <location>
        <begin position="177"/>
        <end position="200"/>
    </location>
</feature>
<feature type="compositionally biased region" description="Acidic residues" evidence="8">
    <location>
        <begin position="268"/>
        <end position="286"/>
    </location>
</feature>
<keyword evidence="3 7" id="KW-0653">Protein transport</keyword>
<keyword evidence="10" id="KW-1185">Reference proteome</keyword>
<protein>
    <recommendedName>
        <fullName evidence="7">Sec-independent protein translocase protein TatC</fullName>
    </recommendedName>
</protein>
<evidence type="ECO:0000256" key="4">
    <source>
        <dbReference type="ARBA" id="ARBA00022989"/>
    </source>
</evidence>
<dbReference type="NCBIfam" id="TIGR00945">
    <property type="entry name" value="tatC"/>
    <property type="match status" value="1"/>
</dbReference>
<keyword evidence="2 7" id="KW-0812">Transmembrane</keyword>
<comment type="function">
    <text evidence="7">Part of the twin-arginine translocation (Tat) system that transports large folded proteins containing a characteristic twin-arginine motif in their signal peptide across membranes. Together with TatB, TatC is part of a receptor directly interacting with Tat signal peptides.</text>
</comment>
<organism evidence="9 10">
    <name type="scientific">Streptomyces drozdowiczii</name>
    <dbReference type="NCBI Taxonomy" id="202862"/>
    <lineage>
        <taxon>Bacteria</taxon>
        <taxon>Bacillati</taxon>
        <taxon>Actinomycetota</taxon>
        <taxon>Actinomycetes</taxon>
        <taxon>Kitasatosporales</taxon>
        <taxon>Streptomycetaceae</taxon>
        <taxon>Streptomyces</taxon>
    </lineage>
</organism>
<dbReference type="Proteomes" id="UP001164963">
    <property type="component" value="Chromosome"/>
</dbReference>
<evidence type="ECO:0000256" key="7">
    <source>
        <dbReference type="HAMAP-Rule" id="MF_00902"/>
    </source>
</evidence>
<keyword evidence="4 7" id="KW-1133">Transmembrane helix</keyword>
<dbReference type="PRINTS" id="PR01840">
    <property type="entry name" value="TATCFAMILY"/>
</dbReference>
<keyword evidence="7" id="KW-1003">Cell membrane</keyword>
<name>A0ABY6PYB2_9ACTN</name>
<feature type="transmembrane region" description="Helical" evidence="7">
    <location>
        <begin position="97"/>
        <end position="116"/>
    </location>
</feature>
<feature type="transmembrane region" description="Helical" evidence="7">
    <location>
        <begin position="128"/>
        <end position="150"/>
    </location>
</feature>
<dbReference type="Pfam" id="PF00902">
    <property type="entry name" value="TatC"/>
    <property type="match status" value="1"/>
</dbReference>
<dbReference type="HAMAP" id="MF_00902">
    <property type="entry name" value="TatC"/>
    <property type="match status" value="1"/>
</dbReference>
<dbReference type="PANTHER" id="PTHR30371">
    <property type="entry name" value="SEC-INDEPENDENT PROTEIN TRANSLOCASE PROTEIN TATC"/>
    <property type="match status" value="1"/>
</dbReference>
<keyword evidence="6 7" id="KW-0472">Membrane</keyword>
<dbReference type="PANTHER" id="PTHR30371:SF0">
    <property type="entry name" value="SEC-INDEPENDENT PROTEIN TRANSLOCASE PROTEIN TATC, CHLOROPLASTIC-RELATED"/>
    <property type="match status" value="1"/>
</dbReference>
<sequence>MLKSARKQEKDSEGRMPLADHLRELRNRLLIAVVGILVITVITAFFYNELINFLIRPVLESVGCAHGESKQANGNPCAEMTVQGIVAPFSIALKVSLMAGVVFSTPVWLYQLWAFLAPGLHKHEKRYALGFVGVGVPLFLVGAALAYLLMPQTVSVLQEFTPDNTKPLLPIDDYLNIITRMVVVFGLAFELPLLLILLNFTGVLTAKRLGSWWRWMVMGITIFAAVATPTGDPLTMITLAAPIVLLYFLALGICMANDRRRKRNNPDADLDDDEASELDLTPEDIGDMEHVSASPTLPGQSDGGRSSARDGYDDIT</sequence>